<reference evidence="1 2" key="1">
    <citation type="submission" date="2024-03" db="EMBL/GenBank/DDBJ databases">
        <authorList>
            <person name="Cao K."/>
        </authorList>
    </citation>
    <scope>NUCLEOTIDE SEQUENCE [LARGE SCALE GENOMIC DNA]</scope>
    <source>
        <strain evidence="1 2">MCCC 1K00696</strain>
    </source>
</reference>
<evidence type="ECO:0000313" key="1">
    <source>
        <dbReference type="EMBL" id="WYW55150.1"/>
    </source>
</evidence>
<keyword evidence="2" id="KW-1185">Reference proteome</keyword>
<organism evidence="1 2">
    <name type="scientific">Polaribacter marinaquae</name>
    <dbReference type="NCBI Taxonomy" id="1642819"/>
    <lineage>
        <taxon>Bacteria</taxon>
        <taxon>Pseudomonadati</taxon>
        <taxon>Bacteroidota</taxon>
        <taxon>Flavobacteriia</taxon>
        <taxon>Flavobacteriales</taxon>
        <taxon>Flavobacteriaceae</taxon>
    </lineage>
</organism>
<dbReference type="EMBL" id="CP150496">
    <property type="protein sequence ID" value="WYW55150.1"/>
    <property type="molecule type" value="Genomic_DNA"/>
</dbReference>
<name>A0ABZ2TPV7_9FLAO</name>
<sequence>MNRITVILIIILSIISGKIFSQTERFEKDTIIEKNNPKSLNLNENQIFIDTTRNSIFYKRIENWKKSKYDINDTKLSLKKLNENFKPKSIQLKEFPNNFITLRKLKGEYILYERCDGIDQRFELLKDSFIIYGPLESKAHTIYKLIESKKGNIKLELNSIESRTKFQKTIIEIHKINESVYEMTFKNKNRNFKIFLTTIERIREFNLVVNHCPKMKMSEFEKFDGMKKAELIEIE</sequence>
<accession>A0ABZ2TPV7</accession>
<proteinExistence type="predicted"/>
<gene>
    <name evidence="1" type="ORF">WG950_11495</name>
</gene>
<protein>
    <submittedName>
        <fullName evidence="1">Uncharacterized protein</fullName>
    </submittedName>
</protein>
<dbReference type="Proteomes" id="UP001491088">
    <property type="component" value="Chromosome"/>
</dbReference>
<evidence type="ECO:0000313" key="2">
    <source>
        <dbReference type="Proteomes" id="UP001491088"/>
    </source>
</evidence>
<dbReference type="RefSeq" id="WP_340932502.1">
    <property type="nucleotide sequence ID" value="NZ_CP150496.1"/>
</dbReference>